<gene>
    <name evidence="2" type="ORF">B4U80_08170</name>
</gene>
<dbReference type="Proteomes" id="UP000288716">
    <property type="component" value="Unassembled WGS sequence"/>
</dbReference>
<sequence>MLKAVFVGLSSVNRNAEANSNNRDNPSSVSPPSSQANQPPIPVTTSATSSQPQPEHCLETLLRNIEGLLAIAAHNARQQQSQLHLQKEC</sequence>
<comment type="caution">
    <text evidence="2">The sequence shown here is derived from an EMBL/GenBank/DDBJ whole genome shotgun (WGS) entry which is preliminary data.</text>
</comment>
<proteinExistence type="predicted"/>
<reference evidence="2 3" key="1">
    <citation type="journal article" date="2018" name="Gigascience">
        <title>Genomes of trombidid mites reveal novel predicted allergens and laterally-transferred genes associated with secondary metabolism.</title>
        <authorList>
            <person name="Dong X."/>
            <person name="Chaisiri K."/>
            <person name="Xia D."/>
            <person name="Armstrong S.D."/>
            <person name="Fang Y."/>
            <person name="Donnelly M.J."/>
            <person name="Kadowaki T."/>
            <person name="McGarry J.W."/>
            <person name="Darby A.C."/>
            <person name="Makepeace B.L."/>
        </authorList>
    </citation>
    <scope>NUCLEOTIDE SEQUENCE [LARGE SCALE GENOMIC DNA]</scope>
    <source>
        <strain evidence="2">UoL-UT</strain>
    </source>
</reference>
<dbReference type="EMBL" id="NCKV01000371">
    <property type="protein sequence ID" value="RWS30802.1"/>
    <property type="molecule type" value="Genomic_DNA"/>
</dbReference>
<dbReference type="AlphaFoldDB" id="A0A443STI7"/>
<keyword evidence="3" id="KW-1185">Reference proteome</keyword>
<feature type="region of interest" description="Disordered" evidence="1">
    <location>
        <begin position="13"/>
        <end position="55"/>
    </location>
</feature>
<dbReference type="VEuPathDB" id="VectorBase:LDEU001239"/>
<organism evidence="2 3">
    <name type="scientific">Leptotrombidium deliense</name>
    <dbReference type="NCBI Taxonomy" id="299467"/>
    <lineage>
        <taxon>Eukaryota</taxon>
        <taxon>Metazoa</taxon>
        <taxon>Ecdysozoa</taxon>
        <taxon>Arthropoda</taxon>
        <taxon>Chelicerata</taxon>
        <taxon>Arachnida</taxon>
        <taxon>Acari</taxon>
        <taxon>Acariformes</taxon>
        <taxon>Trombidiformes</taxon>
        <taxon>Prostigmata</taxon>
        <taxon>Anystina</taxon>
        <taxon>Parasitengona</taxon>
        <taxon>Trombiculoidea</taxon>
        <taxon>Trombiculidae</taxon>
        <taxon>Leptotrombidium</taxon>
    </lineage>
</organism>
<accession>A0A443STI7</accession>
<dbReference type="OrthoDB" id="6515945at2759"/>
<evidence type="ECO:0000256" key="1">
    <source>
        <dbReference type="SAM" id="MobiDB-lite"/>
    </source>
</evidence>
<evidence type="ECO:0000313" key="3">
    <source>
        <dbReference type="Proteomes" id="UP000288716"/>
    </source>
</evidence>
<evidence type="ECO:0000313" key="2">
    <source>
        <dbReference type="EMBL" id="RWS30802.1"/>
    </source>
</evidence>
<name>A0A443STI7_9ACAR</name>
<feature type="compositionally biased region" description="Polar residues" evidence="1">
    <location>
        <begin position="13"/>
        <end position="53"/>
    </location>
</feature>
<protein>
    <submittedName>
        <fullName evidence="2">Uncharacterized protein</fullName>
    </submittedName>
</protein>